<dbReference type="InterPro" id="IPR025612">
    <property type="entry name" value="YqjK"/>
</dbReference>
<proteinExistence type="predicted"/>
<dbReference type="Proteomes" id="UP000272193">
    <property type="component" value="Unassembled WGS sequence"/>
</dbReference>
<accession>A0A3N4U7C8</accession>
<dbReference type="Pfam" id="PF13997">
    <property type="entry name" value="YqjK"/>
    <property type="match status" value="1"/>
</dbReference>
<organism evidence="1 2">
    <name type="scientific">Tibeticola sediminis</name>
    <dbReference type="NCBI Taxonomy" id="1917811"/>
    <lineage>
        <taxon>Bacteria</taxon>
        <taxon>Pseudomonadati</taxon>
        <taxon>Pseudomonadota</taxon>
        <taxon>Betaproteobacteria</taxon>
        <taxon>Burkholderiales</taxon>
        <taxon>Comamonadaceae</taxon>
        <taxon>Tibeticola</taxon>
    </lineage>
</organism>
<sequence length="115" mass="13029">MSPRRQALALRRAVLQQRSTELRRVVADQAQLLRPALRGADAVRSGWQWLQQNPAWVAGAAALLFATGPVRAVRFVGRWSLRVWSLWRWAQRVRTALPPLWAALDRGAGDARRRG</sequence>
<comment type="caution">
    <text evidence="1">The sequence shown here is derived from an EMBL/GenBank/DDBJ whole genome shotgun (WGS) entry which is preliminary data.</text>
</comment>
<protein>
    <submittedName>
        <fullName evidence="1">YqjK-like protein</fullName>
    </submittedName>
</protein>
<name>A0A3N4U7C8_9BURK</name>
<evidence type="ECO:0000313" key="1">
    <source>
        <dbReference type="EMBL" id="RPE63011.1"/>
    </source>
</evidence>
<keyword evidence="2" id="KW-1185">Reference proteome</keyword>
<reference evidence="1 2" key="1">
    <citation type="submission" date="2018-11" db="EMBL/GenBank/DDBJ databases">
        <title>Genomic Encyclopedia of Type Strains, Phase IV (KMG-IV): sequencing the most valuable type-strain genomes for metagenomic binning, comparative biology and taxonomic classification.</title>
        <authorList>
            <person name="Goeker M."/>
        </authorList>
    </citation>
    <scope>NUCLEOTIDE SEQUENCE [LARGE SCALE GENOMIC DNA]</scope>
    <source>
        <strain evidence="1 2">DSM 101684</strain>
    </source>
</reference>
<dbReference type="EMBL" id="RKQL01000007">
    <property type="protein sequence ID" value="RPE63011.1"/>
    <property type="molecule type" value="Genomic_DNA"/>
</dbReference>
<dbReference type="AlphaFoldDB" id="A0A3N4U7C8"/>
<evidence type="ECO:0000313" key="2">
    <source>
        <dbReference type="Proteomes" id="UP000272193"/>
    </source>
</evidence>
<gene>
    <name evidence="1" type="ORF">EDC62_2473</name>
</gene>
<dbReference type="RefSeq" id="WP_124224114.1">
    <property type="nucleotide sequence ID" value="NZ_RKQL01000007.1"/>
</dbReference>